<comment type="caution">
    <text evidence="4">The sequence shown here is derived from an EMBL/GenBank/DDBJ whole genome shotgun (WGS) entry which is preliminary data.</text>
</comment>
<comment type="catalytic activity">
    <reaction evidence="2">
        <text>2 GTP = 3',3'-c-di-GMP + 2 diphosphate</text>
        <dbReference type="Rhea" id="RHEA:24898"/>
        <dbReference type="ChEBI" id="CHEBI:33019"/>
        <dbReference type="ChEBI" id="CHEBI:37565"/>
        <dbReference type="ChEBI" id="CHEBI:58805"/>
        <dbReference type="EC" id="2.7.7.65"/>
    </reaction>
</comment>
<dbReference type="SMART" id="SM00267">
    <property type="entry name" value="GGDEF"/>
    <property type="match status" value="1"/>
</dbReference>
<dbReference type="GO" id="GO:0043709">
    <property type="term" value="P:cell adhesion involved in single-species biofilm formation"/>
    <property type="evidence" value="ECO:0007669"/>
    <property type="project" value="TreeGrafter"/>
</dbReference>
<dbReference type="Gene3D" id="3.30.70.270">
    <property type="match status" value="1"/>
</dbReference>
<keyword evidence="5" id="KW-1185">Reference proteome</keyword>
<dbReference type="InterPro" id="IPR000160">
    <property type="entry name" value="GGDEF_dom"/>
</dbReference>
<evidence type="ECO:0000259" key="3">
    <source>
        <dbReference type="PROSITE" id="PS50887"/>
    </source>
</evidence>
<evidence type="ECO:0000313" key="4">
    <source>
        <dbReference type="EMBL" id="KFB10311.1"/>
    </source>
</evidence>
<dbReference type="EC" id="2.7.7.65" evidence="1"/>
<dbReference type="PROSITE" id="PS50887">
    <property type="entry name" value="GGDEF"/>
    <property type="match status" value="1"/>
</dbReference>
<organism evidence="4 5">
    <name type="scientific">Nitratireductor basaltis</name>
    <dbReference type="NCBI Taxonomy" id="472175"/>
    <lineage>
        <taxon>Bacteria</taxon>
        <taxon>Pseudomonadati</taxon>
        <taxon>Pseudomonadota</taxon>
        <taxon>Alphaproteobacteria</taxon>
        <taxon>Hyphomicrobiales</taxon>
        <taxon>Phyllobacteriaceae</taxon>
        <taxon>Nitratireductor</taxon>
    </lineage>
</organism>
<dbReference type="Proteomes" id="UP000053675">
    <property type="component" value="Unassembled WGS sequence"/>
</dbReference>
<evidence type="ECO:0000256" key="2">
    <source>
        <dbReference type="ARBA" id="ARBA00034247"/>
    </source>
</evidence>
<dbReference type="GO" id="GO:0005886">
    <property type="term" value="C:plasma membrane"/>
    <property type="evidence" value="ECO:0007669"/>
    <property type="project" value="TreeGrafter"/>
</dbReference>
<dbReference type="GO" id="GO:1902201">
    <property type="term" value="P:negative regulation of bacterial-type flagellum-dependent cell motility"/>
    <property type="evidence" value="ECO:0007669"/>
    <property type="project" value="TreeGrafter"/>
</dbReference>
<protein>
    <recommendedName>
        <fullName evidence="1">diguanylate cyclase</fullName>
        <ecNumber evidence="1">2.7.7.65</ecNumber>
    </recommendedName>
</protein>
<feature type="domain" description="GGDEF" evidence="3">
    <location>
        <begin position="190"/>
        <end position="325"/>
    </location>
</feature>
<dbReference type="STRING" id="472175.EL18_01342"/>
<evidence type="ECO:0000256" key="1">
    <source>
        <dbReference type="ARBA" id="ARBA00012528"/>
    </source>
</evidence>
<dbReference type="InterPro" id="IPR043128">
    <property type="entry name" value="Rev_trsase/Diguanyl_cyclase"/>
</dbReference>
<dbReference type="CDD" id="cd01949">
    <property type="entry name" value="GGDEF"/>
    <property type="match status" value="1"/>
</dbReference>
<dbReference type="AlphaFoldDB" id="A0A084UBH5"/>
<dbReference type="GO" id="GO:0052621">
    <property type="term" value="F:diguanylate cyclase activity"/>
    <property type="evidence" value="ECO:0007669"/>
    <property type="project" value="UniProtKB-EC"/>
</dbReference>
<dbReference type="PANTHER" id="PTHR45138">
    <property type="entry name" value="REGULATORY COMPONENTS OF SENSORY TRANSDUCTION SYSTEM"/>
    <property type="match status" value="1"/>
</dbReference>
<proteinExistence type="predicted"/>
<sequence length="341" mass="37916">MIAARMRQMGVTGLPRNYEIFYAVETGTSEELSREFGQLGDRPSQRALDELSRKYFTSNNRDQIVQSAQEQVSESTTDILALMQREQNSIEKFCTILDKTSGGLEGPNALSRDVLQKVVGIMAAATHTTLEQGRTISRAMQEKTAELDEMKTKLARYKRLAETDPLTRVWNRRAFDRRMAEIYNDGREVMFNALILADIDGFKAFNDRHGHPVGDKVLQMVAHLISQKSGQCGFVARTGGEEFAIIVDGKSEDGVYELAEHARTAIAQAEFSIGPTAQQFGPLSISLGICMASEASDAEDLYAKADRALYASKSDGRNRTSRFSKITKGGFAKNWLLYKGE</sequence>
<dbReference type="InterPro" id="IPR050469">
    <property type="entry name" value="Diguanylate_Cyclase"/>
</dbReference>
<dbReference type="Pfam" id="PF00990">
    <property type="entry name" value="GGDEF"/>
    <property type="match status" value="1"/>
</dbReference>
<accession>A0A084UBH5</accession>
<name>A0A084UBH5_9HYPH</name>
<evidence type="ECO:0000313" key="5">
    <source>
        <dbReference type="Proteomes" id="UP000053675"/>
    </source>
</evidence>
<dbReference type="PANTHER" id="PTHR45138:SF9">
    <property type="entry name" value="DIGUANYLATE CYCLASE DGCM-RELATED"/>
    <property type="match status" value="1"/>
</dbReference>
<dbReference type="SUPFAM" id="SSF55073">
    <property type="entry name" value="Nucleotide cyclase"/>
    <property type="match status" value="1"/>
</dbReference>
<reference evidence="4 5" key="1">
    <citation type="submission" date="2014-05" db="EMBL/GenBank/DDBJ databases">
        <title>Draft Genome Sequence of Nitratireductor basaltis Strain UMTGB225, A Marine Bacterium Isolated from Green Barrel Tunicate.</title>
        <authorList>
            <person name="Gan H.Y."/>
        </authorList>
    </citation>
    <scope>NUCLEOTIDE SEQUENCE [LARGE SCALE GENOMIC DNA]</scope>
    <source>
        <strain evidence="4 5">UMTGB225</strain>
    </source>
</reference>
<gene>
    <name evidence="4" type="ORF">EL18_01342</name>
</gene>
<dbReference type="NCBIfam" id="TIGR00254">
    <property type="entry name" value="GGDEF"/>
    <property type="match status" value="1"/>
</dbReference>
<dbReference type="InterPro" id="IPR029787">
    <property type="entry name" value="Nucleotide_cyclase"/>
</dbReference>
<dbReference type="FunFam" id="3.30.70.270:FF:000001">
    <property type="entry name" value="Diguanylate cyclase domain protein"/>
    <property type="match status" value="1"/>
</dbReference>
<dbReference type="eggNOG" id="COG2199">
    <property type="taxonomic scope" value="Bacteria"/>
</dbReference>
<dbReference type="PATRIC" id="fig|472175.3.peg.1356"/>
<dbReference type="EMBL" id="JMQM01000001">
    <property type="protein sequence ID" value="KFB10311.1"/>
    <property type="molecule type" value="Genomic_DNA"/>
</dbReference>